<evidence type="ECO:0000313" key="4">
    <source>
        <dbReference type="EMBL" id="KAK8082562.1"/>
    </source>
</evidence>
<dbReference type="SUPFAM" id="SSF51735">
    <property type="entry name" value="NAD(P)-binding Rossmann-fold domains"/>
    <property type="match status" value="1"/>
</dbReference>
<evidence type="ECO:0000256" key="2">
    <source>
        <dbReference type="ARBA" id="ARBA00022857"/>
    </source>
</evidence>
<protein>
    <submittedName>
        <fullName evidence="4">Retinol dehydrogenase 14</fullName>
    </submittedName>
</protein>
<dbReference type="Gene3D" id="3.40.50.720">
    <property type="entry name" value="NAD(P)-binding Rossmann-like Domain"/>
    <property type="match status" value="1"/>
</dbReference>
<keyword evidence="3" id="KW-0560">Oxidoreductase</keyword>
<name>A0ABR1WGC9_9PEZI</name>
<comment type="similarity">
    <text evidence="1">Belongs to the short-chain dehydrogenases/reductases (SDR) family.</text>
</comment>
<proteinExistence type="inferred from homology"/>
<accession>A0ABR1WGC9</accession>
<dbReference type="InterPro" id="IPR036291">
    <property type="entry name" value="NAD(P)-bd_dom_sf"/>
</dbReference>
<reference evidence="4 5" key="1">
    <citation type="submission" date="2023-01" db="EMBL/GenBank/DDBJ databases">
        <title>Analysis of 21 Apiospora genomes using comparative genomics revels a genus with tremendous synthesis potential of carbohydrate active enzymes and secondary metabolites.</title>
        <authorList>
            <person name="Sorensen T."/>
        </authorList>
    </citation>
    <scope>NUCLEOTIDE SEQUENCE [LARGE SCALE GENOMIC DNA]</scope>
    <source>
        <strain evidence="4 5">CBS 83171</strain>
    </source>
</reference>
<evidence type="ECO:0000256" key="3">
    <source>
        <dbReference type="ARBA" id="ARBA00023002"/>
    </source>
</evidence>
<evidence type="ECO:0000313" key="5">
    <source>
        <dbReference type="Proteomes" id="UP001446871"/>
    </source>
</evidence>
<dbReference type="PANTHER" id="PTHR24320:SF282">
    <property type="entry name" value="WW DOMAIN-CONTAINING OXIDOREDUCTASE"/>
    <property type="match status" value="1"/>
</dbReference>
<comment type="caution">
    <text evidence="4">The sequence shown here is derived from an EMBL/GenBank/DDBJ whole genome shotgun (WGS) entry which is preliminary data.</text>
</comment>
<sequence>MQHANPPGLTADGYELQFGTNHMGHALLAKLLLPLLLKTAELEEKPDVRVVVMSSEGHKFALPKVGLDLDLLKSETMNVSTVRRYGASKLANVLFARELAKRFPQITVAAVHPGFVTTNLAHSMADSYLSLAVQNKVMAFLSYTPFFETPDRGAKNQLWASVSKDVVSGEYYAGVGKGGTQSAVAKDDDMARRLWEWTEAELARLSRQLRLLS</sequence>
<dbReference type="PANTHER" id="PTHR24320">
    <property type="entry name" value="RETINOL DEHYDROGENASE"/>
    <property type="match status" value="1"/>
</dbReference>
<keyword evidence="2" id="KW-0521">NADP</keyword>
<gene>
    <name evidence="4" type="ORF">PG996_001343</name>
</gene>
<keyword evidence="5" id="KW-1185">Reference proteome</keyword>
<organism evidence="4 5">
    <name type="scientific">Apiospora saccharicola</name>
    <dbReference type="NCBI Taxonomy" id="335842"/>
    <lineage>
        <taxon>Eukaryota</taxon>
        <taxon>Fungi</taxon>
        <taxon>Dikarya</taxon>
        <taxon>Ascomycota</taxon>
        <taxon>Pezizomycotina</taxon>
        <taxon>Sordariomycetes</taxon>
        <taxon>Xylariomycetidae</taxon>
        <taxon>Amphisphaeriales</taxon>
        <taxon>Apiosporaceae</taxon>
        <taxon>Apiospora</taxon>
    </lineage>
</organism>
<evidence type="ECO:0000256" key="1">
    <source>
        <dbReference type="ARBA" id="ARBA00006484"/>
    </source>
</evidence>
<dbReference type="Proteomes" id="UP001446871">
    <property type="component" value="Unassembled WGS sequence"/>
</dbReference>
<dbReference type="EMBL" id="JAQQWM010000001">
    <property type="protein sequence ID" value="KAK8082562.1"/>
    <property type="molecule type" value="Genomic_DNA"/>
</dbReference>